<dbReference type="InterPro" id="IPR002938">
    <property type="entry name" value="FAD-bd"/>
</dbReference>
<comment type="caution">
    <text evidence="3">The sequence shown here is derived from an EMBL/GenBank/DDBJ whole genome shotgun (WGS) entry which is preliminary data.</text>
</comment>
<keyword evidence="1" id="KW-0812">Transmembrane</keyword>
<evidence type="ECO:0000313" key="4">
    <source>
        <dbReference type="Proteomes" id="UP001230188"/>
    </source>
</evidence>
<gene>
    <name evidence="3" type="ORF">CTAYLR_004219</name>
</gene>
<dbReference type="InterPro" id="IPR036188">
    <property type="entry name" value="FAD/NAD-bd_sf"/>
</dbReference>
<organism evidence="3 4">
    <name type="scientific">Chrysophaeum taylorii</name>
    <dbReference type="NCBI Taxonomy" id="2483200"/>
    <lineage>
        <taxon>Eukaryota</taxon>
        <taxon>Sar</taxon>
        <taxon>Stramenopiles</taxon>
        <taxon>Ochrophyta</taxon>
        <taxon>Pelagophyceae</taxon>
        <taxon>Pelagomonadales</taxon>
        <taxon>Pelagomonadaceae</taxon>
        <taxon>Chrysophaeum</taxon>
    </lineage>
</organism>
<evidence type="ECO:0000259" key="2">
    <source>
        <dbReference type="Pfam" id="PF01494"/>
    </source>
</evidence>
<reference evidence="3" key="1">
    <citation type="submission" date="2023-01" db="EMBL/GenBank/DDBJ databases">
        <title>Metagenome sequencing of chrysophaentin producing Chrysophaeum taylorii.</title>
        <authorList>
            <person name="Davison J."/>
            <person name="Bewley C."/>
        </authorList>
    </citation>
    <scope>NUCLEOTIDE SEQUENCE</scope>
    <source>
        <strain evidence="3">NIES-1699</strain>
    </source>
</reference>
<dbReference type="EMBL" id="JAQMWT010000381">
    <property type="protein sequence ID" value="KAJ8602375.1"/>
    <property type="molecule type" value="Genomic_DNA"/>
</dbReference>
<dbReference type="Proteomes" id="UP001230188">
    <property type="component" value="Unassembled WGS sequence"/>
</dbReference>
<dbReference type="InterPro" id="IPR050407">
    <property type="entry name" value="Geranylgeranyl_reductase"/>
</dbReference>
<dbReference type="SUPFAM" id="SSF51905">
    <property type="entry name" value="FAD/NAD(P)-binding domain"/>
    <property type="match status" value="1"/>
</dbReference>
<evidence type="ECO:0000313" key="3">
    <source>
        <dbReference type="EMBL" id="KAJ8602375.1"/>
    </source>
</evidence>
<dbReference type="PRINTS" id="PR00420">
    <property type="entry name" value="RNGMNOXGNASE"/>
</dbReference>
<protein>
    <recommendedName>
        <fullName evidence="2">FAD-binding domain-containing protein</fullName>
    </recommendedName>
</protein>
<name>A0AAD7UCI2_9STRA</name>
<dbReference type="PANTHER" id="PTHR42685:SF22">
    <property type="entry name" value="CONDITIONED MEDIUM FACTOR RECEPTOR 1"/>
    <property type="match status" value="1"/>
</dbReference>
<feature type="transmembrane region" description="Helical" evidence="1">
    <location>
        <begin position="6"/>
        <end position="27"/>
    </location>
</feature>
<dbReference type="GO" id="GO:0071949">
    <property type="term" value="F:FAD binding"/>
    <property type="evidence" value="ECO:0007669"/>
    <property type="project" value="InterPro"/>
</dbReference>
<proteinExistence type="predicted"/>
<dbReference type="PANTHER" id="PTHR42685">
    <property type="entry name" value="GERANYLGERANYL DIPHOSPHATE REDUCTASE"/>
    <property type="match status" value="1"/>
</dbReference>
<keyword evidence="4" id="KW-1185">Reference proteome</keyword>
<evidence type="ECO:0000256" key="1">
    <source>
        <dbReference type="SAM" id="Phobius"/>
    </source>
</evidence>
<feature type="transmembrane region" description="Helical" evidence="1">
    <location>
        <begin position="48"/>
        <end position="67"/>
    </location>
</feature>
<keyword evidence="1" id="KW-0472">Membrane</keyword>
<feature type="domain" description="FAD-binding" evidence="2">
    <location>
        <begin position="49"/>
        <end position="355"/>
    </location>
</feature>
<sequence length="496" mass="53428">MDHNHWLLLLIVVLFVLLVARVGKWLYRRRQAARRKIGGKKEERGAGTYDAIIVGAGPAGATSAYFLGCKGRKVLVVDKKKFPRPKPCGDAWCQPALGILEEMGVLSKMEADGVARRVTRGGFVSPSGIHCINTDGATYGSVTGCKTYAIKRRLADEYLVRAAAALVEVREGTTCFGASFGRGAWTVDLGSRTETSAVLIVCDGATSYLARSLGVLVEDDQPDSVCSHAYARAGSHAWRDADGVMLFNRALLPGYSALFRHADDDVYLGTYVLPGGAATSRSIAPFEADALRRHPYVVAALPEATLEWSERRVVAPIRTGGARVNLDAAPRCLLVGDAAGHVDPLTGEGIHTAMIAAKIAATCVDEMLVTSDFSRAAVEAYYLRCYDAFGFEFFSSSLAARIIYRCPLILDALAAVGASRGQTFLDFFGELMTGCRPKSDFLTAAPLLALRVALGVLYQVYVQKIRRTPPLQPVDIGQASVDKQAAAKNKRDKKDA</sequence>
<dbReference type="Gene3D" id="3.50.50.60">
    <property type="entry name" value="FAD/NAD(P)-binding domain"/>
    <property type="match status" value="1"/>
</dbReference>
<accession>A0AAD7UCI2</accession>
<dbReference type="Pfam" id="PF01494">
    <property type="entry name" value="FAD_binding_3"/>
    <property type="match status" value="1"/>
</dbReference>
<keyword evidence="1" id="KW-1133">Transmembrane helix</keyword>
<dbReference type="AlphaFoldDB" id="A0AAD7UCI2"/>